<dbReference type="Proteomes" id="UP000644192">
    <property type="component" value="Unassembled WGS sequence"/>
</dbReference>
<gene>
    <name evidence="1" type="ORF">GUL26_22600</name>
</gene>
<organism evidence="1 2">
    <name type="scientific">Pseudomonas aeruginosa</name>
    <dbReference type="NCBI Taxonomy" id="287"/>
    <lineage>
        <taxon>Bacteria</taxon>
        <taxon>Pseudomonadati</taxon>
        <taxon>Pseudomonadota</taxon>
        <taxon>Gammaproteobacteria</taxon>
        <taxon>Pseudomonadales</taxon>
        <taxon>Pseudomonadaceae</taxon>
        <taxon>Pseudomonas</taxon>
    </lineage>
</organism>
<dbReference type="EMBL" id="WXZT01000015">
    <property type="protein sequence ID" value="MZZ15047.1"/>
    <property type="molecule type" value="Genomic_DNA"/>
</dbReference>
<name>A0A6B1YI46_PSEAI</name>
<sequence>MDLEREKFRARILVVLGWVVASIFIVVFLVSALKSIAISLDGSDFFIAVNVKNLIIELYRNTQYPVIGWVWEYSPVFYNYQISSLFTFSWLVVFLGFSLGGGLIYIGKRILREHSEAENNARKSKLTEAYRDRLG</sequence>
<proteinExistence type="predicted"/>
<evidence type="ECO:0000313" key="1">
    <source>
        <dbReference type="EMBL" id="MZZ15047.1"/>
    </source>
</evidence>
<reference evidence="1" key="1">
    <citation type="submission" date="2020-01" db="EMBL/GenBank/DDBJ databases">
        <title>Bacteria Cultured from War Wounds Associated with the Conflict in Eastern Ukraine.</title>
        <authorList>
            <person name="Snesrud E."/>
            <person name="Galac M.R."/>
            <person name="Mc Gann P."/>
            <person name="Valentine K."/>
            <person name="Viacheslav K."/>
        </authorList>
    </citation>
    <scope>NUCLEOTIDE SEQUENCE</scope>
    <source>
        <strain evidence="1">VNMU148</strain>
    </source>
</reference>
<evidence type="ECO:0000313" key="2">
    <source>
        <dbReference type="Proteomes" id="UP000644192"/>
    </source>
</evidence>
<dbReference type="AlphaFoldDB" id="A0A6B1YI46"/>
<accession>A0A6B1YI46</accession>
<comment type="caution">
    <text evidence="1">The sequence shown here is derived from an EMBL/GenBank/DDBJ whole genome shotgun (WGS) entry which is preliminary data.</text>
</comment>
<protein>
    <submittedName>
        <fullName evidence="1">Uncharacterized protein</fullName>
    </submittedName>
</protein>
<dbReference type="RefSeq" id="WP_033991723.1">
    <property type="nucleotide sequence ID" value="NZ_CAADNI010000321.1"/>
</dbReference>